<dbReference type="PANTHER" id="PTHR23079:SF14">
    <property type="entry name" value="RNA-DEPENDENT RNA POLYMERASE"/>
    <property type="match status" value="1"/>
</dbReference>
<feature type="region of interest" description="Disordered" evidence="2">
    <location>
        <begin position="36"/>
        <end position="59"/>
    </location>
</feature>
<comment type="catalytic activity">
    <reaction evidence="1">
        <text>RNA(n) + a ribonucleoside 5'-triphosphate = RNA(n+1) + diphosphate</text>
        <dbReference type="Rhea" id="RHEA:21248"/>
        <dbReference type="Rhea" id="RHEA-COMP:14527"/>
        <dbReference type="Rhea" id="RHEA-COMP:17342"/>
        <dbReference type="ChEBI" id="CHEBI:33019"/>
        <dbReference type="ChEBI" id="CHEBI:61557"/>
        <dbReference type="ChEBI" id="CHEBI:140395"/>
        <dbReference type="EC" id="2.7.7.48"/>
    </reaction>
</comment>
<dbReference type="AlphaFoldDB" id="A0A167YV62"/>
<dbReference type="GO" id="GO:0003968">
    <property type="term" value="F:RNA-directed RNA polymerase activity"/>
    <property type="evidence" value="ECO:0007669"/>
    <property type="project" value="UniProtKB-KW"/>
</dbReference>
<dbReference type="InterPro" id="IPR057596">
    <property type="entry name" value="RDRP_core"/>
</dbReference>
<keyword evidence="1" id="KW-0548">Nucleotidyltransferase</keyword>
<keyword evidence="5" id="KW-1185">Reference proteome</keyword>
<feature type="domain" description="RDRP core" evidence="3">
    <location>
        <begin position="215"/>
        <end position="820"/>
    </location>
</feature>
<gene>
    <name evidence="4" type="ORF">AAL_06552</name>
</gene>
<dbReference type="OrthoDB" id="10055769at2759"/>
<dbReference type="EMBL" id="AZGY01000017">
    <property type="protein sequence ID" value="KZZ91798.1"/>
    <property type="molecule type" value="Genomic_DNA"/>
</dbReference>
<dbReference type="GO" id="GO:0031380">
    <property type="term" value="C:nuclear RNA-directed RNA polymerase complex"/>
    <property type="evidence" value="ECO:0007669"/>
    <property type="project" value="TreeGrafter"/>
</dbReference>
<dbReference type="GO" id="GO:0030422">
    <property type="term" value="P:siRNA processing"/>
    <property type="evidence" value="ECO:0007669"/>
    <property type="project" value="TreeGrafter"/>
</dbReference>
<evidence type="ECO:0000313" key="4">
    <source>
        <dbReference type="EMBL" id="KZZ91798.1"/>
    </source>
</evidence>
<dbReference type="Gene3D" id="1.10.8.790">
    <property type="entry name" value="RNA-dependent RNA polymerase, slab domain, helical subdomain-like"/>
    <property type="match status" value="1"/>
</dbReference>
<reference evidence="4 5" key="1">
    <citation type="journal article" date="2016" name="Genome Biol. Evol.">
        <title>Divergent and convergent evolution of fungal pathogenicity.</title>
        <authorList>
            <person name="Shang Y."/>
            <person name="Xiao G."/>
            <person name="Zheng P."/>
            <person name="Cen K."/>
            <person name="Zhan S."/>
            <person name="Wang C."/>
        </authorList>
    </citation>
    <scope>NUCLEOTIDE SEQUENCE [LARGE SCALE GENOMIC DNA]</scope>
    <source>
        <strain evidence="4 5">RCEF 2490</strain>
    </source>
</reference>
<keyword evidence="1" id="KW-0808">Transferase</keyword>
<comment type="similarity">
    <text evidence="1">Belongs to the RdRP family.</text>
</comment>
<dbReference type="STRING" id="1081109.A0A167YV62"/>
<accession>A0A167YV62</accession>
<protein>
    <recommendedName>
        <fullName evidence="1">RNA-dependent RNA polymerase</fullName>
        <ecNumber evidence="1">2.7.7.48</ecNumber>
    </recommendedName>
</protein>
<dbReference type="PANTHER" id="PTHR23079">
    <property type="entry name" value="RNA-DEPENDENT RNA POLYMERASE"/>
    <property type="match status" value="1"/>
</dbReference>
<dbReference type="Pfam" id="PF05183">
    <property type="entry name" value="RdRP"/>
    <property type="match status" value="1"/>
</dbReference>
<sequence length="1066" mass="120730">MPKRQSNNGLPGPKRAKNTSSEISRRILSYFLPLSSSSTMTTTASSPESPPTFSFSGDKAISNDSESVVSDGVSDYITCSDSPTDSEPECFETVAGPPEAFERRLDQVFPRFSNGSFNDAPLAVIWEITRIASHCEVKLADLNIQYNKSDNWSNQSLLRQRIAQLPAFRYKHLPSPTKQSAWDLAIKETQSQDQFFRLRGELVLSPNKSGALFSLKLNGLEIDKGHRLLRRFGSDRFLELLMPSLSSINDLYTGNNVSECLVRWLTNRKHYFLGRQWAAFYCQSQTTKKSQKSADPRQKVIQRQRIFFFACDGDRFEPCLDGLLPLVEDARHPGQRVKVSLSKLLDWTIGDLGTTNQQMPKLFSRVKLSLTSTWPTVVLERNQIHHLAQDVGVASPMNDGIGQISKSLANKVAQALGLTDVPSAYQARLGSAKGLWIIHHNPDFGDGDWIVTYPSQRKWNCDDADIHHRTFEVKSWSKEAKSADLNRQFIPVLEARSKDSNLLRSTLSTHLRNCVEGDLEAQRDAMNHSLDLRLWLRQAGTFEVDKQTNRVPFLGSLPRSDESVIGMLVDSGFEPKSCGFLQEKCRRLAAARADELEARLNIRIPQSTYLFMVVDFSSTLKENEVHLSFSTKFQVDGFSDTLLEDIDILVARSPAHLPTDMQRVRVVSRPQLRHLKDCVVFSVQGKSSLADKLSGGDYDGDRAWICWDQDIVRNFENAPPDETGNGDISAFVHKINRPMSQIRDQEAGRREDVCAQFLYEAFSFNMQDSLLGLCTHYKEQYCYLHGRVTGADIIKMSKLLGMLVDQPKQGFEFTKSDWHKMRDKLGLPRSLASDGVLLRKAPHILDFLREVLQTTVHEAFVAFKKSLGGQEAQHYDSDLTKMINYFDKSYSSRAEWKQLRDQLRADIDALTKQWDNTYNPKKPDDYVSKVGEIYDLWLNIKPARAVRSSDLVCSLLPSWRNDPHTSDWALLKASFVFQRLCRSKPQLPWLLAGYQLCLLKRFASEPAGGSCGWLPVQLDIWSALRPDRKFIKAQQARRVGTSYAGDDDWVSEWDEDVDGAETTDAA</sequence>
<evidence type="ECO:0000259" key="3">
    <source>
        <dbReference type="Pfam" id="PF05183"/>
    </source>
</evidence>
<dbReference type="GO" id="GO:0003723">
    <property type="term" value="F:RNA binding"/>
    <property type="evidence" value="ECO:0007669"/>
    <property type="project" value="UniProtKB-KW"/>
</dbReference>
<keyword evidence="1 4" id="KW-0696">RNA-directed RNA polymerase</keyword>
<dbReference type="Proteomes" id="UP000078544">
    <property type="component" value="Unassembled WGS sequence"/>
</dbReference>
<dbReference type="EC" id="2.7.7.48" evidence="1"/>
<keyword evidence="1" id="KW-0694">RNA-binding</keyword>
<organism evidence="4 5">
    <name type="scientific">Moelleriella libera RCEF 2490</name>
    <dbReference type="NCBI Taxonomy" id="1081109"/>
    <lineage>
        <taxon>Eukaryota</taxon>
        <taxon>Fungi</taxon>
        <taxon>Dikarya</taxon>
        <taxon>Ascomycota</taxon>
        <taxon>Pezizomycotina</taxon>
        <taxon>Sordariomycetes</taxon>
        <taxon>Hypocreomycetidae</taxon>
        <taxon>Hypocreales</taxon>
        <taxon>Clavicipitaceae</taxon>
        <taxon>Moelleriella</taxon>
    </lineage>
</organism>
<comment type="caution">
    <text evidence="4">The sequence shown here is derived from an EMBL/GenBank/DDBJ whole genome shotgun (WGS) entry which is preliminary data.</text>
</comment>
<evidence type="ECO:0000256" key="1">
    <source>
        <dbReference type="RuleBase" id="RU363098"/>
    </source>
</evidence>
<feature type="region of interest" description="Disordered" evidence="2">
    <location>
        <begin position="1"/>
        <end position="22"/>
    </location>
</feature>
<evidence type="ECO:0000256" key="2">
    <source>
        <dbReference type="SAM" id="MobiDB-lite"/>
    </source>
</evidence>
<name>A0A167YV62_9HYPO</name>
<evidence type="ECO:0000313" key="5">
    <source>
        <dbReference type="Proteomes" id="UP000078544"/>
    </source>
</evidence>
<dbReference type="InterPro" id="IPR007855">
    <property type="entry name" value="RDRP"/>
</dbReference>
<proteinExistence type="inferred from homology"/>